<comment type="subcellular location">
    <subcellularLocation>
        <location evidence="6">Cytoplasm</location>
    </subcellularLocation>
</comment>
<dbReference type="HAMAP" id="MF_00337">
    <property type="entry name" value="Exonuc_7_S"/>
    <property type="match status" value="1"/>
</dbReference>
<dbReference type="Pfam" id="PF02609">
    <property type="entry name" value="Exonuc_VII_S"/>
    <property type="match status" value="1"/>
</dbReference>
<dbReference type="NCBIfam" id="TIGR01280">
    <property type="entry name" value="xseB"/>
    <property type="match status" value="1"/>
</dbReference>
<keyword evidence="2 6" id="KW-0963">Cytoplasm</keyword>
<comment type="function">
    <text evidence="6">Bidirectionally degrades single-stranded DNA into large acid-insoluble oligonucleotides, which are then degraded further into small acid-soluble oligonucleotides.</text>
</comment>
<dbReference type="PANTHER" id="PTHR34137">
    <property type="entry name" value="EXODEOXYRIBONUCLEASE 7 SMALL SUBUNIT"/>
    <property type="match status" value="1"/>
</dbReference>
<name>A0A7G9R7V4_9ACTN</name>
<dbReference type="AlphaFoldDB" id="A0A7G9R7V4"/>
<evidence type="ECO:0000256" key="3">
    <source>
        <dbReference type="ARBA" id="ARBA00022722"/>
    </source>
</evidence>
<dbReference type="KEGG" id="nmes:H9L09_14040"/>
<evidence type="ECO:0000256" key="5">
    <source>
        <dbReference type="ARBA" id="ARBA00022839"/>
    </source>
</evidence>
<dbReference type="GO" id="GO:0008855">
    <property type="term" value="F:exodeoxyribonuclease VII activity"/>
    <property type="evidence" value="ECO:0007669"/>
    <property type="project" value="UniProtKB-UniRule"/>
</dbReference>
<keyword evidence="8" id="KW-1185">Reference proteome</keyword>
<evidence type="ECO:0000313" key="7">
    <source>
        <dbReference type="EMBL" id="QNN51679.1"/>
    </source>
</evidence>
<dbReference type="SUPFAM" id="SSF116842">
    <property type="entry name" value="XseB-like"/>
    <property type="match status" value="1"/>
</dbReference>
<dbReference type="PIRSF" id="PIRSF006488">
    <property type="entry name" value="Exonuc_VII_S"/>
    <property type="match status" value="1"/>
</dbReference>
<dbReference type="InterPro" id="IPR003761">
    <property type="entry name" value="Exonuc_VII_S"/>
</dbReference>
<reference evidence="7 8" key="1">
    <citation type="submission" date="2020-08" db="EMBL/GenBank/DDBJ databases">
        <title>Genome sequence of Nocardioides mesophilus KACC 16243T.</title>
        <authorList>
            <person name="Hyun D.-W."/>
            <person name="Bae J.-W."/>
        </authorList>
    </citation>
    <scope>NUCLEOTIDE SEQUENCE [LARGE SCALE GENOMIC DNA]</scope>
    <source>
        <strain evidence="7 8">KACC 16243</strain>
    </source>
</reference>
<evidence type="ECO:0000256" key="1">
    <source>
        <dbReference type="ARBA" id="ARBA00009998"/>
    </source>
</evidence>
<evidence type="ECO:0000313" key="8">
    <source>
        <dbReference type="Proteomes" id="UP000515947"/>
    </source>
</evidence>
<dbReference type="GO" id="GO:0006308">
    <property type="term" value="P:DNA catabolic process"/>
    <property type="evidence" value="ECO:0007669"/>
    <property type="project" value="UniProtKB-UniRule"/>
</dbReference>
<dbReference type="GO" id="GO:0009318">
    <property type="term" value="C:exodeoxyribonuclease VII complex"/>
    <property type="evidence" value="ECO:0007669"/>
    <property type="project" value="UniProtKB-UniRule"/>
</dbReference>
<proteinExistence type="inferred from homology"/>
<dbReference type="NCBIfam" id="NF002139">
    <property type="entry name" value="PRK00977.1-3"/>
    <property type="match status" value="1"/>
</dbReference>
<dbReference type="PANTHER" id="PTHR34137:SF1">
    <property type="entry name" value="EXODEOXYRIBONUCLEASE 7 SMALL SUBUNIT"/>
    <property type="match status" value="1"/>
</dbReference>
<dbReference type="Proteomes" id="UP000515947">
    <property type="component" value="Chromosome"/>
</dbReference>
<dbReference type="RefSeq" id="WP_187577515.1">
    <property type="nucleotide sequence ID" value="NZ_CP060713.1"/>
</dbReference>
<gene>
    <name evidence="6" type="primary">xseB</name>
    <name evidence="7" type="ORF">H9L09_14040</name>
</gene>
<comment type="catalytic activity">
    <reaction evidence="6">
        <text>Exonucleolytic cleavage in either 5'- to 3'- or 3'- to 5'-direction to yield nucleoside 5'-phosphates.</text>
        <dbReference type="EC" id="3.1.11.6"/>
    </reaction>
</comment>
<dbReference type="GO" id="GO:0005829">
    <property type="term" value="C:cytosol"/>
    <property type="evidence" value="ECO:0007669"/>
    <property type="project" value="TreeGrafter"/>
</dbReference>
<organism evidence="7 8">
    <name type="scientific">Nocardioides mesophilus</name>
    <dbReference type="NCBI Taxonomy" id="433659"/>
    <lineage>
        <taxon>Bacteria</taxon>
        <taxon>Bacillati</taxon>
        <taxon>Actinomycetota</taxon>
        <taxon>Actinomycetes</taxon>
        <taxon>Propionibacteriales</taxon>
        <taxon>Nocardioidaceae</taxon>
        <taxon>Nocardioides</taxon>
    </lineage>
</organism>
<dbReference type="Gene3D" id="1.10.287.1040">
    <property type="entry name" value="Exonuclease VII, small subunit"/>
    <property type="match status" value="1"/>
</dbReference>
<keyword evidence="4 6" id="KW-0378">Hydrolase</keyword>
<evidence type="ECO:0000256" key="6">
    <source>
        <dbReference type="HAMAP-Rule" id="MF_00337"/>
    </source>
</evidence>
<dbReference type="EC" id="3.1.11.6" evidence="6"/>
<dbReference type="InterPro" id="IPR037004">
    <property type="entry name" value="Exonuc_VII_ssu_sf"/>
</dbReference>
<comment type="subunit">
    <text evidence="6">Heterooligomer composed of large and small subunits.</text>
</comment>
<comment type="similarity">
    <text evidence="1 6">Belongs to the XseB family.</text>
</comment>
<sequence>MSETTSTSPELTYEQAREELIEVVRRLESGGTDLEESLALWERGEELARTCQGWLDGARKRLDAALSQGDAEQPE</sequence>
<keyword evidence="3 6" id="KW-0540">Nuclease</keyword>
<accession>A0A7G9R7V4</accession>
<evidence type="ECO:0000256" key="2">
    <source>
        <dbReference type="ARBA" id="ARBA00022490"/>
    </source>
</evidence>
<dbReference type="EMBL" id="CP060713">
    <property type="protein sequence ID" value="QNN51679.1"/>
    <property type="molecule type" value="Genomic_DNA"/>
</dbReference>
<protein>
    <recommendedName>
        <fullName evidence="6">Exodeoxyribonuclease 7 small subunit</fullName>
        <ecNumber evidence="6">3.1.11.6</ecNumber>
    </recommendedName>
    <alternativeName>
        <fullName evidence="6">Exodeoxyribonuclease VII small subunit</fullName>
        <shortName evidence="6">Exonuclease VII small subunit</shortName>
    </alternativeName>
</protein>
<keyword evidence="5 6" id="KW-0269">Exonuclease</keyword>
<evidence type="ECO:0000256" key="4">
    <source>
        <dbReference type="ARBA" id="ARBA00022801"/>
    </source>
</evidence>